<sequence>MNSQEVLIRLRENEAFLRARGIRHVALFGSVARGDNHADSDIDILLEFDSESHITIFDYVDLKEYIAGLFQCRVDVVNRDALKPYVRTNVTTETRYAF</sequence>
<dbReference type="CDD" id="cd05403">
    <property type="entry name" value="NT_KNTase_like"/>
    <property type="match status" value="1"/>
</dbReference>
<evidence type="ECO:0000313" key="11">
    <source>
        <dbReference type="EMBL" id="KWT79703.1"/>
    </source>
</evidence>
<gene>
    <name evidence="11" type="ORF">ASN18_2676</name>
</gene>
<proteinExistence type="inferred from homology"/>
<comment type="caution">
    <text evidence="11">The sequence shown here is derived from an EMBL/GenBank/DDBJ whole genome shotgun (WGS) entry which is preliminary data.</text>
</comment>
<keyword evidence="7" id="KW-0067">ATP-binding</keyword>
<keyword evidence="4" id="KW-0548">Nucleotidyltransferase</keyword>
<dbReference type="EMBL" id="LNQR01000102">
    <property type="protein sequence ID" value="KWT79703.1"/>
    <property type="molecule type" value="Genomic_DNA"/>
</dbReference>
<evidence type="ECO:0000256" key="6">
    <source>
        <dbReference type="ARBA" id="ARBA00022741"/>
    </source>
</evidence>
<keyword evidence="12" id="KW-1185">Reference proteome</keyword>
<dbReference type="InterPro" id="IPR052038">
    <property type="entry name" value="Type-VII_TA_antitoxin"/>
</dbReference>
<evidence type="ECO:0000256" key="9">
    <source>
        <dbReference type="ARBA" id="ARBA00038276"/>
    </source>
</evidence>
<evidence type="ECO:0000256" key="4">
    <source>
        <dbReference type="ARBA" id="ARBA00022695"/>
    </source>
</evidence>
<protein>
    <submittedName>
        <fullName evidence="11">DNA polymerase III subunit beta</fullName>
    </submittedName>
</protein>
<keyword evidence="6" id="KW-0547">Nucleotide-binding</keyword>
<dbReference type="Pfam" id="PF01909">
    <property type="entry name" value="NTP_transf_2"/>
    <property type="match status" value="1"/>
</dbReference>
<dbReference type="SUPFAM" id="SSF81301">
    <property type="entry name" value="Nucleotidyltransferase"/>
    <property type="match status" value="1"/>
</dbReference>
<keyword evidence="2" id="KW-1277">Toxin-antitoxin system</keyword>
<comment type="similarity">
    <text evidence="9">Belongs to the MntA antitoxin family.</text>
</comment>
<keyword evidence="3" id="KW-0808">Transferase</keyword>
<dbReference type="Proteomes" id="UP000060487">
    <property type="component" value="Unassembled WGS sequence"/>
</dbReference>
<evidence type="ECO:0000256" key="2">
    <source>
        <dbReference type="ARBA" id="ARBA00022649"/>
    </source>
</evidence>
<dbReference type="RefSeq" id="WP_085053296.1">
    <property type="nucleotide sequence ID" value="NZ_LNQR01000102.1"/>
</dbReference>
<dbReference type="PANTHER" id="PTHR33571:SF14">
    <property type="entry name" value="PROTEIN ADENYLYLTRANSFERASE MJ0435-RELATED"/>
    <property type="match status" value="1"/>
</dbReference>
<accession>A0ABR5SCD3</accession>
<evidence type="ECO:0000256" key="1">
    <source>
        <dbReference type="ARBA" id="ARBA00001946"/>
    </source>
</evidence>
<keyword evidence="5" id="KW-0479">Metal-binding</keyword>
<dbReference type="Gene3D" id="3.30.460.10">
    <property type="entry name" value="Beta Polymerase, domain 2"/>
    <property type="match status" value="1"/>
</dbReference>
<organism evidence="11 12">
    <name type="scientific">Candidatus Magnetominusculus xianensis</name>
    <dbReference type="NCBI Taxonomy" id="1748249"/>
    <lineage>
        <taxon>Bacteria</taxon>
        <taxon>Pseudomonadati</taxon>
        <taxon>Nitrospirota</taxon>
        <taxon>Nitrospiria</taxon>
        <taxon>Nitrospirales</taxon>
        <taxon>Nitrospiraceae</taxon>
        <taxon>Candidatus Magnetominusculus</taxon>
    </lineage>
</organism>
<dbReference type="InterPro" id="IPR002934">
    <property type="entry name" value="Polymerase_NTP_transf_dom"/>
</dbReference>
<evidence type="ECO:0000256" key="8">
    <source>
        <dbReference type="ARBA" id="ARBA00022842"/>
    </source>
</evidence>
<comment type="cofactor">
    <cofactor evidence="1">
        <name>Mg(2+)</name>
        <dbReference type="ChEBI" id="CHEBI:18420"/>
    </cofactor>
</comment>
<dbReference type="InterPro" id="IPR043519">
    <property type="entry name" value="NT_sf"/>
</dbReference>
<reference evidence="11 12" key="1">
    <citation type="submission" date="2015-11" db="EMBL/GenBank/DDBJ databases">
        <authorList>
            <person name="Lin W."/>
        </authorList>
    </citation>
    <scope>NUCLEOTIDE SEQUENCE [LARGE SCALE GENOMIC DNA]</scope>
    <source>
        <strain evidence="11 12">HCH-1</strain>
    </source>
</reference>
<evidence type="ECO:0000256" key="3">
    <source>
        <dbReference type="ARBA" id="ARBA00022679"/>
    </source>
</evidence>
<keyword evidence="8" id="KW-0460">Magnesium</keyword>
<evidence type="ECO:0000259" key="10">
    <source>
        <dbReference type="Pfam" id="PF01909"/>
    </source>
</evidence>
<evidence type="ECO:0000256" key="7">
    <source>
        <dbReference type="ARBA" id="ARBA00022840"/>
    </source>
</evidence>
<dbReference type="PANTHER" id="PTHR33571">
    <property type="entry name" value="SSL8005 PROTEIN"/>
    <property type="match status" value="1"/>
</dbReference>
<feature type="domain" description="Polymerase nucleotidyl transferase" evidence="10">
    <location>
        <begin position="19"/>
        <end position="96"/>
    </location>
</feature>
<evidence type="ECO:0000313" key="12">
    <source>
        <dbReference type="Proteomes" id="UP000060487"/>
    </source>
</evidence>
<name>A0ABR5SCD3_9BACT</name>
<evidence type="ECO:0000256" key="5">
    <source>
        <dbReference type="ARBA" id="ARBA00022723"/>
    </source>
</evidence>